<name>A0A699UX18_TANCI</name>
<dbReference type="EMBL" id="BKCJ011364687">
    <property type="protein sequence ID" value="GFD25958.1"/>
    <property type="molecule type" value="Genomic_DNA"/>
</dbReference>
<gene>
    <name evidence="1" type="ORF">Tci_897927</name>
</gene>
<evidence type="ECO:0000313" key="1">
    <source>
        <dbReference type="EMBL" id="GFD25958.1"/>
    </source>
</evidence>
<comment type="caution">
    <text evidence="1">The sequence shown here is derived from an EMBL/GenBank/DDBJ whole genome shotgun (WGS) entry which is preliminary data.</text>
</comment>
<proteinExistence type="predicted"/>
<organism evidence="1">
    <name type="scientific">Tanacetum cinerariifolium</name>
    <name type="common">Dalmatian daisy</name>
    <name type="synonym">Chrysanthemum cinerariifolium</name>
    <dbReference type="NCBI Taxonomy" id="118510"/>
    <lineage>
        <taxon>Eukaryota</taxon>
        <taxon>Viridiplantae</taxon>
        <taxon>Streptophyta</taxon>
        <taxon>Embryophyta</taxon>
        <taxon>Tracheophyta</taxon>
        <taxon>Spermatophyta</taxon>
        <taxon>Magnoliopsida</taxon>
        <taxon>eudicotyledons</taxon>
        <taxon>Gunneridae</taxon>
        <taxon>Pentapetalae</taxon>
        <taxon>asterids</taxon>
        <taxon>campanulids</taxon>
        <taxon>Asterales</taxon>
        <taxon>Asteraceae</taxon>
        <taxon>Asteroideae</taxon>
        <taxon>Anthemideae</taxon>
        <taxon>Anthemidinae</taxon>
        <taxon>Tanacetum</taxon>
    </lineage>
</organism>
<feature type="non-terminal residue" evidence="1">
    <location>
        <position position="1"/>
    </location>
</feature>
<dbReference type="GO" id="GO:0003964">
    <property type="term" value="F:RNA-directed DNA polymerase activity"/>
    <property type="evidence" value="ECO:0007669"/>
    <property type="project" value="UniProtKB-KW"/>
</dbReference>
<protein>
    <submittedName>
        <fullName evidence="1">Ribonuclease H-like domain, reverse transcriptase, RNA-dependent DNA polymerase</fullName>
    </submittedName>
</protein>
<accession>A0A699UX18</accession>
<keyword evidence="1" id="KW-0808">Transferase</keyword>
<reference evidence="1" key="1">
    <citation type="journal article" date="2019" name="Sci. Rep.">
        <title>Draft genome of Tanacetum cinerariifolium, the natural source of mosquito coil.</title>
        <authorList>
            <person name="Yamashiro T."/>
            <person name="Shiraishi A."/>
            <person name="Satake H."/>
            <person name="Nakayama K."/>
        </authorList>
    </citation>
    <scope>NUCLEOTIDE SEQUENCE</scope>
</reference>
<dbReference type="AlphaFoldDB" id="A0A699UX18"/>
<sequence length="82" mass="9203">VAENEPTQQLAYEDFEQVDQLEMEELDIKWWMKRPDNKTEEAKQVYGLMAGFESDFAVSAGNSVGGVNPAIVEFSMMGISPK</sequence>
<feature type="non-terminal residue" evidence="1">
    <location>
        <position position="82"/>
    </location>
</feature>
<keyword evidence="1" id="KW-0548">Nucleotidyltransferase</keyword>
<keyword evidence="1" id="KW-0695">RNA-directed DNA polymerase</keyword>